<dbReference type="Proteomes" id="UP000535020">
    <property type="component" value="Unassembled WGS sequence"/>
</dbReference>
<protein>
    <submittedName>
        <fullName evidence="1">SusD/RagB family nutrient-binding outer membrane lipoprotein</fullName>
    </submittedName>
</protein>
<dbReference type="AlphaFoldDB" id="A0A7Y8Y3V4"/>
<reference evidence="1 2" key="1">
    <citation type="submission" date="2020-07" db="EMBL/GenBank/DDBJ databases">
        <authorList>
            <person name="Sun Q."/>
        </authorList>
    </citation>
    <scope>NUCLEOTIDE SEQUENCE [LARGE SCALE GENOMIC DNA]</scope>
    <source>
        <strain evidence="1 2">MAH-1</strain>
    </source>
</reference>
<evidence type="ECO:0000313" key="1">
    <source>
        <dbReference type="EMBL" id="NYA71872.1"/>
    </source>
</evidence>
<keyword evidence="1" id="KW-0449">Lipoprotein</keyword>
<organism evidence="1 2">
    <name type="scientific">Flavobacterium agri</name>
    <dbReference type="NCBI Taxonomy" id="2743471"/>
    <lineage>
        <taxon>Bacteria</taxon>
        <taxon>Pseudomonadati</taxon>
        <taxon>Bacteroidota</taxon>
        <taxon>Flavobacteriia</taxon>
        <taxon>Flavobacteriales</taxon>
        <taxon>Flavobacteriaceae</taxon>
        <taxon>Flavobacterium</taxon>
    </lineage>
</organism>
<dbReference type="PROSITE" id="PS51257">
    <property type="entry name" value="PROKAR_LIPOPROTEIN"/>
    <property type="match status" value="1"/>
</dbReference>
<dbReference type="RefSeq" id="WP_176006679.1">
    <property type="nucleotide sequence ID" value="NZ_JABWMI010000014.1"/>
</dbReference>
<dbReference type="Pfam" id="PF12771">
    <property type="entry name" value="SusD-like_2"/>
    <property type="match status" value="1"/>
</dbReference>
<gene>
    <name evidence="1" type="ORF">HZF10_13145</name>
</gene>
<evidence type="ECO:0000313" key="2">
    <source>
        <dbReference type="Proteomes" id="UP000535020"/>
    </source>
</evidence>
<dbReference type="Gene3D" id="1.25.40.390">
    <property type="match status" value="1"/>
</dbReference>
<dbReference type="EMBL" id="JACBJI010000005">
    <property type="protein sequence ID" value="NYA71872.1"/>
    <property type="molecule type" value="Genomic_DNA"/>
</dbReference>
<dbReference type="SUPFAM" id="SSF48452">
    <property type="entry name" value="TPR-like"/>
    <property type="match status" value="1"/>
</dbReference>
<accession>A0A7Y8Y3V4</accession>
<sequence>MKKIKFIIPILALSLFSCDDYLDVNSPVDNPTGDQVTPDLSLAAAETGPYRTFSRTGMIFGNLFMNNWGFNVNAFAVTNPEEFSLALTNSSYSGLWDGFYTSTANLTNIIKHPAANYENHKAIAKILKSFYFQYLVDLYGDIPYSEAHLGSQNLSPAYDDDQVVYRDLVVQIEEAIDIIDNPSSSTIAVGNEDVIFQGDMQAWKRFANTLKLRLLLRQSEMTDAETTTYLAQEFSELSSATFVTSDVIINPGYSNANTEQQNPVYGLFFDVGGNSSAFYRQYGASKYFGDNLNDNTLPDPRRSRIFTGLVGGNVAGVIQGDVSVNNGGTAPPNISQFGAAIVSSADQDGYMMLASESFFLQAEAVLRGYIPGDAQAFFDAGVQASMVQMSAVNPTAYLNGVNGVPGKGFSSAYTFEQNMRAIMYQKNVALTGANAMEVFIEYTRTGFIDEIPLAGVPAGSATSRPHRQRRLLYPTTELVGNSANVPTLSLDDIFNQGPFWLVEQ</sequence>
<comment type="caution">
    <text evidence="1">The sequence shown here is derived from an EMBL/GenBank/DDBJ whole genome shotgun (WGS) entry which is preliminary data.</text>
</comment>
<proteinExistence type="predicted"/>
<dbReference type="InterPro" id="IPR041662">
    <property type="entry name" value="SusD-like_2"/>
</dbReference>
<keyword evidence="2" id="KW-1185">Reference proteome</keyword>
<name>A0A7Y8Y3V4_9FLAO</name>
<dbReference type="InterPro" id="IPR011990">
    <property type="entry name" value="TPR-like_helical_dom_sf"/>
</dbReference>